<dbReference type="EMBL" id="JACIDA010000002">
    <property type="protein sequence ID" value="MBB3872898.1"/>
    <property type="molecule type" value="Genomic_DNA"/>
</dbReference>
<evidence type="ECO:0000259" key="1">
    <source>
        <dbReference type="PROSITE" id="PS51186"/>
    </source>
</evidence>
<dbReference type="SUPFAM" id="SSF55729">
    <property type="entry name" value="Acyl-CoA N-acyltransferases (Nat)"/>
    <property type="match status" value="1"/>
</dbReference>
<dbReference type="Proteomes" id="UP000532936">
    <property type="component" value="Unassembled WGS sequence"/>
</dbReference>
<gene>
    <name evidence="2" type="ORF">GGR11_002451</name>
</gene>
<proteinExistence type="predicted"/>
<dbReference type="RefSeq" id="WP_183197345.1">
    <property type="nucleotide sequence ID" value="NZ_JACIDA010000002.1"/>
</dbReference>
<feature type="domain" description="N-acetyltransferase" evidence="1">
    <location>
        <begin position="11"/>
        <end position="155"/>
    </location>
</feature>
<dbReference type="Gene3D" id="3.40.630.30">
    <property type="match status" value="1"/>
</dbReference>
<dbReference type="PROSITE" id="PS51186">
    <property type="entry name" value="GNAT"/>
    <property type="match status" value="1"/>
</dbReference>
<evidence type="ECO:0000313" key="3">
    <source>
        <dbReference type="Proteomes" id="UP000532936"/>
    </source>
</evidence>
<name>A0A7W6A405_9CAUL</name>
<keyword evidence="2" id="KW-0808">Transferase</keyword>
<protein>
    <submittedName>
        <fullName evidence="2">GNAT superfamily N-acetyltransferase/predicted nucleic acid-binding protein</fullName>
    </submittedName>
</protein>
<reference evidence="2 3" key="1">
    <citation type="submission" date="2020-08" db="EMBL/GenBank/DDBJ databases">
        <title>Genomic Encyclopedia of Type Strains, Phase IV (KMG-IV): sequencing the most valuable type-strain genomes for metagenomic binning, comparative biology and taxonomic classification.</title>
        <authorList>
            <person name="Goeker M."/>
        </authorList>
    </citation>
    <scope>NUCLEOTIDE SEQUENCE [LARGE SCALE GENOMIC DNA]</scope>
    <source>
        <strain evidence="2 3">DSM 14878</strain>
    </source>
</reference>
<dbReference type="GO" id="GO:0016747">
    <property type="term" value="F:acyltransferase activity, transferring groups other than amino-acyl groups"/>
    <property type="evidence" value="ECO:0007669"/>
    <property type="project" value="InterPro"/>
</dbReference>
<comment type="caution">
    <text evidence="2">The sequence shown here is derived from an EMBL/GenBank/DDBJ whole genome shotgun (WGS) entry which is preliminary data.</text>
</comment>
<dbReference type="InterPro" id="IPR000182">
    <property type="entry name" value="GNAT_dom"/>
</dbReference>
<dbReference type="AlphaFoldDB" id="A0A7W6A405"/>
<accession>A0A7W6A405</accession>
<sequence length="718" mass="77642">MQLGGIMAFRIAIQSATIAGFIGDVQRAADTDKEALGFIPASAYAEALRKGELTLILKDTGAGSAYAGHIWVSGAYPHARVVQLFVLPEFRSQKLATRLLRSAIQTAETGGYLTIKASVASDLSANKVYEHHGFEVVRTKPGGKTRNRLINVRIRNLSTPTLFNYRPTSSLTVSDVEGGSDVQPLYLLDLNVFFDATRKRKTTKAAEKILAAALSSGVRLAVTSEFVKELQRTSISKDDPVLSFAKQLPFVSGPSNKEIEILAARLSGIVFPDKTRDGKLSNNDSSDLKHLAEAILVGAAGFVTGERAIIRAHGILREQHHLSVWSTEDFAASVTPAFEELSPDRDGEHDLSIKESALSEEAKAFLVTHGVSENVIAAFTRLDAADKRFRYVAVRESATLIAFSAYKSATSPNDKSRLLLVADPRHSATSTAADFLIEHAVRASTLSRPARIELHHIEGQSVTRRSAVANGFLASSSGEDKSLTKIAIGAVVAPSNWSTLRSHIERSTGLTLPQVCPPFDNDEQEISIALEGKATSVSLGDLESMMAPGLFLLPGRPVAIVPIRRIWAEDLIGGTQLGLLPKPEAALRSRRVYFASVKNHQNLVRGRPIIVYESGKKGGSGAAVAVARVSKAEVLLKDQAPEILLRAAVVRGSQLNNLVKGTSVLAVWFDNIMRFENPVSFGRMESFGMDDKTKLVKSHMLNFDTAAKILEAGRPNAR</sequence>
<dbReference type="Pfam" id="PF13673">
    <property type="entry name" value="Acetyltransf_10"/>
    <property type="match status" value="1"/>
</dbReference>
<dbReference type="InterPro" id="IPR016181">
    <property type="entry name" value="Acyl_CoA_acyltransferase"/>
</dbReference>
<organism evidence="2 3">
    <name type="scientific">Brevundimonas mediterranea</name>
    <dbReference type="NCBI Taxonomy" id="74329"/>
    <lineage>
        <taxon>Bacteria</taxon>
        <taxon>Pseudomonadati</taxon>
        <taxon>Pseudomonadota</taxon>
        <taxon>Alphaproteobacteria</taxon>
        <taxon>Caulobacterales</taxon>
        <taxon>Caulobacteraceae</taxon>
        <taxon>Brevundimonas</taxon>
    </lineage>
</organism>
<dbReference type="CDD" id="cd04301">
    <property type="entry name" value="NAT_SF"/>
    <property type="match status" value="1"/>
</dbReference>
<evidence type="ECO:0000313" key="2">
    <source>
        <dbReference type="EMBL" id="MBB3872898.1"/>
    </source>
</evidence>